<evidence type="ECO:0000259" key="1">
    <source>
        <dbReference type="PROSITE" id="PS51729"/>
    </source>
</evidence>
<keyword evidence="2" id="KW-0808">Transferase</keyword>
<dbReference type="PANTHER" id="PTHR31435">
    <property type="entry name" value="PROTEIN NATD1"/>
    <property type="match status" value="1"/>
</dbReference>
<dbReference type="PROSITE" id="PS51729">
    <property type="entry name" value="GNAT_YJDJ"/>
    <property type="match status" value="1"/>
</dbReference>
<evidence type="ECO:0000313" key="2">
    <source>
        <dbReference type="EMBL" id="ANN77036.1"/>
    </source>
</evidence>
<reference evidence="2 3" key="1">
    <citation type="submission" date="2016-06" db="EMBL/GenBank/DDBJ databases">
        <title>Complete genome sequences of Bordetella bronchialis and Bordetella flabilis.</title>
        <authorList>
            <person name="LiPuma J.J."/>
            <person name="Spilker T."/>
        </authorList>
    </citation>
    <scope>NUCLEOTIDE SEQUENCE [LARGE SCALE GENOMIC DNA]</scope>
    <source>
        <strain evidence="2 3">AU10664</strain>
    </source>
</reference>
<dbReference type="SUPFAM" id="SSF55729">
    <property type="entry name" value="Acyl-CoA N-acyltransferases (Nat)"/>
    <property type="match status" value="1"/>
</dbReference>
<dbReference type="Gene3D" id="3.40.630.30">
    <property type="match status" value="1"/>
</dbReference>
<dbReference type="EMBL" id="CP016172">
    <property type="protein sequence ID" value="ANN77036.1"/>
    <property type="molecule type" value="Genomic_DNA"/>
</dbReference>
<dbReference type="Pfam" id="PF14542">
    <property type="entry name" value="Acetyltransf_CG"/>
    <property type="match status" value="1"/>
</dbReference>
<dbReference type="PANTHER" id="PTHR31435:SF9">
    <property type="entry name" value="PROTEIN NATD1"/>
    <property type="match status" value="1"/>
</dbReference>
<feature type="domain" description="N-acetyltransferase" evidence="1">
    <location>
        <begin position="6"/>
        <end position="91"/>
    </location>
</feature>
<dbReference type="KEGG" id="bfz:BAU07_07900"/>
<dbReference type="RefSeq" id="WP_066655677.1">
    <property type="nucleotide sequence ID" value="NZ_CBCSCL010000028.1"/>
</dbReference>
<keyword evidence="3" id="KW-1185">Reference proteome</keyword>
<dbReference type="STRING" id="463014.BAU07_07900"/>
<dbReference type="InterPro" id="IPR016181">
    <property type="entry name" value="Acyl_CoA_acyltransferase"/>
</dbReference>
<dbReference type="OrthoDB" id="9813275at2"/>
<dbReference type="GO" id="GO:0016740">
    <property type="term" value="F:transferase activity"/>
    <property type="evidence" value="ECO:0007669"/>
    <property type="project" value="UniProtKB-KW"/>
</dbReference>
<proteinExistence type="predicted"/>
<evidence type="ECO:0000313" key="3">
    <source>
        <dbReference type="Proteomes" id="UP000091926"/>
    </source>
</evidence>
<protein>
    <submittedName>
        <fullName evidence="2">Acetyltransferase</fullName>
    </submittedName>
</protein>
<gene>
    <name evidence="2" type="ORF">BAU07_07900</name>
</gene>
<accession>A0A193GC46</accession>
<dbReference type="InterPro" id="IPR045057">
    <property type="entry name" value="Gcn5-rel_NAT"/>
</dbReference>
<name>A0A193GC46_9BORD</name>
<dbReference type="Proteomes" id="UP000091926">
    <property type="component" value="Chromosome"/>
</dbReference>
<dbReference type="AlphaFoldDB" id="A0A193GC46"/>
<dbReference type="InterPro" id="IPR031165">
    <property type="entry name" value="GNAT_YJDJ"/>
</dbReference>
<sequence>MTFAVTHDARARRFSTEVDGHACELDYDLRDGEMTILHTGVPSAVGGRGIAAALAGAALDHARAQGWKVVPLCSYAAGFIERHPEYSDLLA</sequence>
<organism evidence="2 3">
    <name type="scientific">Bordetella flabilis</name>
    <dbReference type="NCBI Taxonomy" id="463014"/>
    <lineage>
        <taxon>Bacteria</taxon>
        <taxon>Pseudomonadati</taxon>
        <taxon>Pseudomonadota</taxon>
        <taxon>Betaproteobacteria</taxon>
        <taxon>Burkholderiales</taxon>
        <taxon>Alcaligenaceae</taxon>
        <taxon>Bordetella</taxon>
    </lineage>
</organism>